<dbReference type="InParanoid" id="T0QTU9"/>
<dbReference type="VEuPathDB" id="FungiDB:SDRG_01558"/>
<dbReference type="EC" id="3.1.4.12" evidence="2"/>
<dbReference type="InterPro" id="IPR005135">
    <property type="entry name" value="Endo/exonuclease/phosphatase"/>
</dbReference>
<organism evidence="5 6">
    <name type="scientific">Saprolegnia diclina (strain VS20)</name>
    <dbReference type="NCBI Taxonomy" id="1156394"/>
    <lineage>
        <taxon>Eukaryota</taxon>
        <taxon>Sar</taxon>
        <taxon>Stramenopiles</taxon>
        <taxon>Oomycota</taxon>
        <taxon>Saprolegniomycetes</taxon>
        <taxon>Saprolegniales</taxon>
        <taxon>Saprolegniaceae</taxon>
        <taxon>Saprolegnia</taxon>
    </lineage>
</organism>
<reference evidence="5 6" key="1">
    <citation type="submission" date="2012-04" db="EMBL/GenBank/DDBJ databases">
        <title>The Genome Sequence of Saprolegnia declina VS20.</title>
        <authorList>
            <consortium name="The Broad Institute Genome Sequencing Platform"/>
            <person name="Russ C."/>
            <person name="Nusbaum C."/>
            <person name="Tyler B."/>
            <person name="van West P."/>
            <person name="Dieguez-Uribeondo J."/>
            <person name="de Bruijn I."/>
            <person name="Tripathy S."/>
            <person name="Jiang R."/>
            <person name="Young S.K."/>
            <person name="Zeng Q."/>
            <person name="Gargeya S."/>
            <person name="Fitzgerald M."/>
            <person name="Haas B."/>
            <person name="Abouelleil A."/>
            <person name="Alvarado L."/>
            <person name="Arachchi H.M."/>
            <person name="Berlin A."/>
            <person name="Chapman S.B."/>
            <person name="Goldberg J."/>
            <person name="Griggs A."/>
            <person name="Gujja S."/>
            <person name="Hansen M."/>
            <person name="Howarth C."/>
            <person name="Imamovic A."/>
            <person name="Larimer J."/>
            <person name="McCowen C."/>
            <person name="Montmayeur A."/>
            <person name="Murphy C."/>
            <person name="Neiman D."/>
            <person name="Pearson M."/>
            <person name="Priest M."/>
            <person name="Roberts A."/>
            <person name="Saif S."/>
            <person name="Shea T."/>
            <person name="Sisk P."/>
            <person name="Sykes S."/>
            <person name="Wortman J."/>
            <person name="Nusbaum C."/>
            <person name="Birren B."/>
        </authorList>
    </citation>
    <scope>NUCLEOTIDE SEQUENCE [LARGE SCALE GENOMIC DNA]</scope>
    <source>
        <strain evidence="5 6">VS20</strain>
    </source>
</reference>
<accession>T0QTU9</accession>
<evidence type="ECO:0000313" key="6">
    <source>
        <dbReference type="Proteomes" id="UP000030762"/>
    </source>
</evidence>
<dbReference type="Pfam" id="PF03372">
    <property type="entry name" value="Exo_endo_phos"/>
    <property type="match status" value="1"/>
</dbReference>
<dbReference type="OMA" id="FVHATCA"/>
<evidence type="ECO:0000256" key="3">
    <source>
        <dbReference type="ARBA" id="ARBA00022801"/>
    </source>
</evidence>
<comment type="similarity">
    <text evidence="1">Belongs to the neutral sphingomyelinase family.</text>
</comment>
<dbReference type="eggNOG" id="ENOG502S367">
    <property type="taxonomic scope" value="Eukaryota"/>
</dbReference>
<keyword evidence="3" id="KW-0378">Hydrolase</keyword>
<dbReference type="GO" id="GO:0005737">
    <property type="term" value="C:cytoplasm"/>
    <property type="evidence" value="ECO:0007669"/>
    <property type="project" value="TreeGrafter"/>
</dbReference>
<dbReference type="InterPro" id="IPR017766">
    <property type="entry name" value="Sphingomyelinase/PLipase_C"/>
</dbReference>
<evidence type="ECO:0000256" key="1">
    <source>
        <dbReference type="ARBA" id="ARBA00006335"/>
    </source>
</evidence>
<dbReference type="InterPro" id="IPR038772">
    <property type="entry name" value="Sph/SMPD2-like"/>
</dbReference>
<dbReference type="SUPFAM" id="SSF56219">
    <property type="entry name" value="DNase I-like"/>
    <property type="match status" value="1"/>
</dbReference>
<dbReference type="GO" id="GO:0004767">
    <property type="term" value="F:sphingomyelin phosphodiesterase activity"/>
    <property type="evidence" value="ECO:0007669"/>
    <property type="project" value="UniProtKB-EC"/>
</dbReference>
<evidence type="ECO:0000313" key="5">
    <source>
        <dbReference type="EMBL" id="EQC41599.1"/>
    </source>
</evidence>
<dbReference type="InterPro" id="IPR036691">
    <property type="entry name" value="Endo/exonu/phosph_ase_sf"/>
</dbReference>
<dbReference type="PANTHER" id="PTHR16320">
    <property type="entry name" value="SPHINGOMYELINASE FAMILY MEMBER"/>
    <property type="match status" value="1"/>
</dbReference>
<dbReference type="EMBL" id="JH767134">
    <property type="protein sequence ID" value="EQC41599.1"/>
    <property type="molecule type" value="Genomic_DNA"/>
</dbReference>
<name>T0QTU9_SAPDV</name>
<dbReference type="STRING" id="1156394.T0QTU9"/>
<dbReference type="PANTHER" id="PTHR16320:SF1">
    <property type="entry name" value="SPHINGOMYELINASE DDB_G0288017"/>
    <property type="match status" value="1"/>
</dbReference>
<dbReference type="Gene3D" id="3.60.10.10">
    <property type="entry name" value="Endonuclease/exonuclease/phosphatase"/>
    <property type="match status" value="1"/>
</dbReference>
<protein>
    <recommendedName>
        <fullName evidence="2">sphingomyelin phosphodiesterase</fullName>
        <ecNumber evidence="2">3.1.4.12</ecNumber>
    </recommendedName>
</protein>
<dbReference type="Proteomes" id="UP000030762">
    <property type="component" value="Unassembled WGS sequence"/>
</dbReference>
<gene>
    <name evidence="5" type="ORF">SDRG_01558</name>
</gene>
<dbReference type="RefSeq" id="XP_008605313.1">
    <property type="nucleotide sequence ID" value="XM_008607091.1"/>
</dbReference>
<dbReference type="CDD" id="cd09078">
    <property type="entry name" value="nSMase"/>
    <property type="match status" value="1"/>
</dbReference>
<dbReference type="GO" id="GO:0005576">
    <property type="term" value="C:extracellular region"/>
    <property type="evidence" value="ECO:0007669"/>
    <property type="project" value="InterPro"/>
</dbReference>
<sequence>MATARVLSLNVFMRPPGIAGRGGDHKDLRLRFLKQKIADYDIVCLQELFVGGSGRQPDLVRYATQCGLAHHAGSVYPSLWSRQLMDGGLLILSRYPIVRHDQWVFTQGRGSDGICAKGVVYAQLQVDASSTLHVFTTHTQAGEDEAATAIRMHQLRELAAFVHATCASVVDDPILVAGDFNLDARHDPIFSPSCHAPRFQRCKESAMYTALCDMLEQRRWTLVDALPQHSVTNGNGHGCLRHTMTDEDVDRTGKCIDYIFLLQSPTCPRRVAIASAAVDPCMISDSQDGRWPFSHLSDHWGLVATLQFPASSTLNTATAVSMSVHQAYPQPRAWLLKAASVLLLLGGACLCTATLAARLA</sequence>
<keyword evidence="6" id="KW-1185">Reference proteome</keyword>
<dbReference type="OrthoDB" id="40902at2759"/>
<dbReference type="GeneID" id="19942285"/>
<feature type="domain" description="Endonuclease/exonuclease/phosphatase" evidence="4">
    <location>
        <begin position="8"/>
        <end position="260"/>
    </location>
</feature>
<evidence type="ECO:0000259" key="4">
    <source>
        <dbReference type="Pfam" id="PF03372"/>
    </source>
</evidence>
<dbReference type="AlphaFoldDB" id="T0QTU9"/>
<proteinExistence type="inferred from homology"/>
<evidence type="ECO:0000256" key="2">
    <source>
        <dbReference type="ARBA" id="ARBA00012369"/>
    </source>
</evidence>